<reference evidence="3" key="1">
    <citation type="submission" date="2017-04" db="EMBL/GenBank/DDBJ databases">
        <authorList>
            <person name="Varghese N."/>
            <person name="Submissions S."/>
        </authorList>
    </citation>
    <scope>NUCLEOTIDE SEQUENCE [LARGE SCALE GENOMIC DNA]</scope>
    <source>
        <strain evidence="3">RKEM611</strain>
    </source>
</reference>
<dbReference type="OrthoDB" id="7056210at2"/>
<dbReference type="STRING" id="1513793.SAMN06296036_12269"/>
<keyword evidence="1" id="KW-0472">Membrane</keyword>
<organism evidence="2 3">
    <name type="scientific">Pseudobacteriovorax antillogorgiicola</name>
    <dbReference type="NCBI Taxonomy" id="1513793"/>
    <lineage>
        <taxon>Bacteria</taxon>
        <taxon>Pseudomonadati</taxon>
        <taxon>Bdellovibrionota</taxon>
        <taxon>Oligoflexia</taxon>
        <taxon>Oligoflexales</taxon>
        <taxon>Pseudobacteriovoracaceae</taxon>
        <taxon>Pseudobacteriovorax</taxon>
    </lineage>
</organism>
<dbReference type="RefSeq" id="WP_132323415.1">
    <property type="nucleotide sequence ID" value="NZ_FWZT01000022.1"/>
</dbReference>
<dbReference type="AlphaFoldDB" id="A0A1Y6CIT3"/>
<gene>
    <name evidence="2" type="ORF">SAMN06296036_12269</name>
</gene>
<evidence type="ECO:0000313" key="2">
    <source>
        <dbReference type="EMBL" id="SMF64686.1"/>
    </source>
</evidence>
<dbReference type="Proteomes" id="UP000192907">
    <property type="component" value="Unassembled WGS sequence"/>
</dbReference>
<accession>A0A1Y6CIT3</accession>
<feature type="transmembrane region" description="Helical" evidence="1">
    <location>
        <begin position="212"/>
        <end position="234"/>
    </location>
</feature>
<proteinExistence type="predicted"/>
<dbReference type="EMBL" id="FWZT01000022">
    <property type="protein sequence ID" value="SMF64686.1"/>
    <property type="molecule type" value="Genomic_DNA"/>
</dbReference>
<keyword evidence="3" id="KW-1185">Reference proteome</keyword>
<feature type="transmembrane region" description="Helical" evidence="1">
    <location>
        <begin position="156"/>
        <end position="172"/>
    </location>
</feature>
<evidence type="ECO:0008006" key="4">
    <source>
        <dbReference type="Google" id="ProtNLM"/>
    </source>
</evidence>
<dbReference type="Pfam" id="PF11067">
    <property type="entry name" value="DUF2868"/>
    <property type="match status" value="1"/>
</dbReference>
<name>A0A1Y6CIT3_9BACT</name>
<feature type="transmembrane region" description="Helical" evidence="1">
    <location>
        <begin position="122"/>
        <end position="144"/>
    </location>
</feature>
<feature type="transmembrane region" description="Helical" evidence="1">
    <location>
        <begin position="86"/>
        <end position="110"/>
    </location>
</feature>
<keyword evidence="1" id="KW-0812">Transmembrane</keyword>
<evidence type="ECO:0000313" key="3">
    <source>
        <dbReference type="Proteomes" id="UP000192907"/>
    </source>
</evidence>
<feature type="transmembrane region" description="Helical" evidence="1">
    <location>
        <begin position="306"/>
        <end position="329"/>
    </location>
</feature>
<evidence type="ECO:0000256" key="1">
    <source>
        <dbReference type="SAM" id="Phobius"/>
    </source>
</evidence>
<sequence>MTKSWGTRIPMPMRRFKLPDLMDYELKISQDQESSMEELQERDRQIAASISFDEKTDQRSRLLIQWLDKIRSREKQDWPGPIYTHLYKYILVVSAIVACVLGSSSTRLLLSYNGTTPINVIPILGFFVIFQTAMLTIGLGFRSITRLRGASAQSSIHQGAYPGLVGAVMLYLERVVKRKIRRSPSWRTLDQSLSRVHQLYCNIEAMLSLQALLFFSLLFNISALVTMICTGVFYDLAFSWSTSLHMASGEFHQFIQVLGSPFAWLIPEAVPSESTVLASQFIRLEDRYSYQGSIPNLDRQTYHQTWWLFLCVSVCFYSVLPRFVLLIVLRLRMSRELSKLSFDDYASETLFKRLKGFHQGWSNDDQRPISLQDKNTETFSPQTTMVFNEKDYYLVFWRDVPSDEVDLKSSLAQPSLNIVKSYHANGTATDLDIISHDLKSLVTSHRTALLILCDSWELPGEAIQKLINRLRDEGLESLPILFYPIQWSKEDPSGEEPEERRLWKTSIADLKDPYVGLFSLGE</sequence>
<dbReference type="InterPro" id="IPR021296">
    <property type="entry name" value="DUF2868"/>
</dbReference>
<keyword evidence="1" id="KW-1133">Transmembrane helix</keyword>
<protein>
    <recommendedName>
        <fullName evidence="4">DUF2868 domain-containing protein</fullName>
    </recommendedName>
</protein>